<dbReference type="PANTHER" id="PTHR10954">
    <property type="entry name" value="RIBONUCLEASE H2 SUBUNIT A"/>
    <property type="match status" value="1"/>
</dbReference>
<feature type="domain" description="RNase H type-2" evidence="17">
    <location>
        <begin position="17"/>
        <end position="206"/>
    </location>
</feature>
<evidence type="ECO:0000256" key="3">
    <source>
        <dbReference type="ARBA" id="ARBA00004065"/>
    </source>
</evidence>
<dbReference type="EC" id="3.1.26.4" evidence="6 14"/>
<dbReference type="KEGG" id="aarg:Aargi30884_07020"/>
<protein>
    <recommendedName>
        <fullName evidence="7 14">Ribonuclease HII</fullName>
        <shortName evidence="14">RNase HII</shortName>
        <ecNumber evidence="6 14">3.1.26.4</ecNumber>
    </recommendedName>
</protein>
<keyword evidence="9 14" id="KW-0540">Nuclease</keyword>
<dbReference type="InterPro" id="IPR001352">
    <property type="entry name" value="RNase_HII/HIII"/>
</dbReference>
<dbReference type="GO" id="GO:0006298">
    <property type="term" value="P:mismatch repair"/>
    <property type="evidence" value="ECO:0007669"/>
    <property type="project" value="TreeGrafter"/>
</dbReference>
<dbReference type="GO" id="GO:0043137">
    <property type="term" value="P:DNA replication, removal of RNA primer"/>
    <property type="evidence" value="ECO:0007669"/>
    <property type="project" value="TreeGrafter"/>
</dbReference>
<evidence type="ECO:0000256" key="1">
    <source>
        <dbReference type="ARBA" id="ARBA00000077"/>
    </source>
</evidence>
<dbReference type="CDD" id="cd07182">
    <property type="entry name" value="RNase_HII_bacteria_HII_like"/>
    <property type="match status" value="1"/>
</dbReference>
<dbReference type="EMBL" id="AP019695">
    <property type="protein sequence ID" value="BBK21799.1"/>
    <property type="molecule type" value="Genomic_DNA"/>
</dbReference>
<dbReference type="Gene3D" id="3.30.420.10">
    <property type="entry name" value="Ribonuclease H-like superfamily/Ribonuclease H"/>
    <property type="match status" value="1"/>
</dbReference>
<comment type="catalytic activity">
    <reaction evidence="1 14 15 16">
        <text>Endonucleolytic cleavage to 5'-phosphomonoester.</text>
        <dbReference type="EC" id="3.1.26.4"/>
    </reaction>
</comment>
<evidence type="ECO:0000256" key="7">
    <source>
        <dbReference type="ARBA" id="ARBA00019179"/>
    </source>
</evidence>
<evidence type="ECO:0000256" key="8">
    <source>
        <dbReference type="ARBA" id="ARBA00022490"/>
    </source>
</evidence>
<dbReference type="AlphaFoldDB" id="A0A6N4TGB9"/>
<evidence type="ECO:0000256" key="14">
    <source>
        <dbReference type="HAMAP-Rule" id="MF_00052"/>
    </source>
</evidence>
<reference evidence="19" key="1">
    <citation type="submission" date="2019-05" db="EMBL/GenBank/DDBJ databases">
        <title>Complete genome sequencing of Absiella argi strain JCM 30884.</title>
        <authorList>
            <person name="Sakamoto M."/>
            <person name="Murakami T."/>
            <person name="Mori H."/>
        </authorList>
    </citation>
    <scope>NUCLEOTIDE SEQUENCE [LARGE SCALE GENOMIC DNA]</scope>
    <source>
        <strain evidence="19">JCM 30884</strain>
    </source>
</reference>
<comment type="function">
    <text evidence="3 14 16">Endonuclease that specifically degrades the RNA of RNA-DNA hybrids.</text>
</comment>
<keyword evidence="10 14" id="KW-0479">Metal-binding</keyword>
<dbReference type="Pfam" id="PF01351">
    <property type="entry name" value="RNase_HII"/>
    <property type="match status" value="1"/>
</dbReference>
<dbReference type="GO" id="GO:0030145">
    <property type="term" value="F:manganese ion binding"/>
    <property type="evidence" value="ECO:0007669"/>
    <property type="project" value="UniProtKB-UniRule"/>
</dbReference>
<comment type="cofactor">
    <cofactor evidence="2">
        <name>Mg(2+)</name>
        <dbReference type="ChEBI" id="CHEBI:18420"/>
    </cofactor>
</comment>
<dbReference type="GO" id="GO:0004523">
    <property type="term" value="F:RNA-DNA hybrid ribonuclease activity"/>
    <property type="evidence" value="ECO:0007669"/>
    <property type="project" value="UniProtKB-UniRule"/>
</dbReference>
<evidence type="ECO:0000256" key="11">
    <source>
        <dbReference type="ARBA" id="ARBA00022759"/>
    </source>
</evidence>
<dbReference type="GO" id="GO:0005737">
    <property type="term" value="C:cytoplasm"/>
    <property type="evidence" value="ECO:0007669"/>
    <property type="project" value="UniProtKB-SubCell"/>
</dbReference>
<evidence type="ECO:0000259" key="17">
    <source>
        <dbReference type="PROSITE" id="PS51975"/>
    </source>
</evidence>
<keyword evidence="13 14" id="KW-0464">Manganese</keyword>
<evidence type="ECO:0000313" key="19">
    <source>
        <dbReference type="Proteomes" id="UP000464754"/>
    </source>
</evidence>
<dbReference type="PANTHER" id="PTHR10954:SF18">
    <property type="entry name" value="RIBONUCLEASE HII"/>
    <property type="match status" value="1"/>
</dbReference>
<dbReference type="InterPro" id="IPR036397">
    <property type="entry name" value="RNaseH_sf"/>
</dbReference>
<gene>
    <name evidence="14 18" type="primary">rnhB</name>
    <name evidence="18" type="ORF">Aargi30884_07020</name>
</gene>
<dbReference type="GO" id="GO:0032299">
    <property type="term" value="C:ribonuclease H2 complex"/>
    <property type="evidence" value="ECO:0007669"/>
    <property type="project" value="TreeGrafter"/>
</dbReference>
<dbReference type="HAMAP" id="MF_00052_B">
    <property type="entry name" value="RNase_HII_B"/>
    <property type="match status" value="1"/>
</dbReference>
<feature type="binding site" evidence="14 15">
    <location>
        <position position="23"/>
    </location>
    <ligand>
        <name>a divalent metal cation</name>
        <dbReference type="ChEBI" id="CHEBI:60240"/>
    </ligand>
</feature>
<comment type="similarity">
    <text evidence="5 14 16">Belongs to the RNase HII family.</text>
</comment>
<evidence type="ECO:0000256" key="6">
    <source>
        <dbReference type="ARBA" id="ARBA00012180"/>
    </source>
</evidence>
<sequence length="207" mass="23369">MKCENHYEIEWWKAGKKKIIGIDEAGRGPMAGPLVVAAVAFPPGFSHEEIYDSKKIGEKKRKALFKEIIRLADEYHILIIEPKIIDELNIYRATQKAMQDLSSMFDGADGVLTDAMPLPQCDKDVISLVKGDQKSVSIAAASILAKVTRDCIMYAYDKRYPQYGFAKHKGYPTKAHLEAMHTYGVIDHLYRKSYAPVAKMAQLQFEL</sequence>
<dbReference type="InterPro" id="IPR024567">
    <property type="entry name" value="RNase_HII/HIII_dom"/>
</dbReference>
<evidence type="ECO:0000256" key="16">
    <source>
        <dbReference type="RuleBase" id="RU003515"/>
    </source>
</evidence>
<evidence type="ECO:0000256" key="5">
    <source>
        <dbReference type="ARBA" id="ARBA00007383"/>
    </source>
</evidence>
<dbReference type="SUPFAM" id="SSF53098">
    <property type="entry name" value="Ribonuclease H-like"/>
    <property type="match status" value="1"/>
</dbReference>
<dbReference type="InterPro" id="IPR022898">
    <property type="entry name" value="RNase_HII"/>
</dbReference>
<evidence type="ECO:0000256" key="12">
    <source>
        <dbReference type="ARBA" id="ARBA00022801"/>
    </source>
</evidence>
<proteinExistence type="inferred from homology"/>
<evidence type="ECO:0000256" key="13">
    <source>
        <dbReference type="ARBA" id="ARBA00023211"/>
    </source>
</evidence>
<feature type="binding site" evidence="14 15">
    <location>
        <position position="24"/>
    </location>
    <ligand>
        <name>a divalent metal cation</name>
        <dbReference type="ChEBI" id="CHEBI:60240"/>
    </ligand>
</feature>
<evidence type="ECO:0000256" key="2">
    <source>
        <dbReference type="ARBA" id="ARBA00001946"/>
    </source>
</evidence>
<evidence type="ECO:0000313" key="18">
    <source>
        <dbReference type="EMBL" id="BBK21799.1"/>
    </source>
</evidence>
<dbReference type="GO" id="GO:0003723">
    <property type="term" value="F:RNA binding"/>
    <property type="evidence" value="ECO:0007669"/>
    <property type="project" value="UniProtKB-UniRule"/>
</dbReference>
<name>A0A6N4TGB9_9FIRM</name>
<dbReference type="InterPro" id="IPR012337">
    <property type="entry name" value="RNaseH-like_sf"/>
</dbReference>
<feature type="binding site" evidence="14 15">
    <location>
        <position position="114"/>
    </location>
    <ligand>
        <name>a divalent metal cation</name>
        <dbReference type="ChEBI" id="CHEBI:60240"/>
    </ligand>
</feature>
<dbReference type="NCBIfam" id="NF000595">
    <property type="entry name" value="PRK00015.1-3"/>
    <property type="match status" value="1"/>
</dbReference>
<keyword evidence="8 14" id="KW-0963">Cytoplasm</keyword>
<dbReference type="RefSeq" id="WP_118276903.1">
    <property type="nucleotide sequence ID" value="NZ_AP019695.1"/>
</dbReference>
<dbReference type="Proteomes" id="UP000464754">
    <property type="component" value="Chromosome"/>
</dbReference>
<keyword evidence="19" id="KW-1185">Reference proteome</keyword>
<organism evidence="18 19">
    <name type="scientific">Amedibacterium intestinale</name>
    <dbReference type="NCBI Taxonomy" id="2583452"/>
    <lineage>
        <taxon>Bacteria</taxon>
        <taxon>Bacillati</taxon>
        <taxon>Bacillota</taxon>
        <taxon>Erysipelotrichia</taxon>
        <taxon>Erysipelotrichales</taxon>
        <taxon>Erysipelotrichaceae</taxon>
        <taxon>Amedibacterium</taxon>
    </lineage>
</organism>
<keyword evidence="12 14" id="KW-0378">Hydrolase</keyword>
<evidence type="ECO:0000256" key="9">
    <source>
        <dbReference type="ARBA" id="ARBA00022722"/>
    </source>
</evidence>
<comment type="cofactor">
    <cofactor evidence="14 15">
        <name>Mn(2+)</name>
        <dbReference type="ChEBI" id="CHEBI:29035"/>
    </cofactor>
    <cofactor evidence="14 15">
        <name>Mg(2+)</name>
        <dbReference type="ChEBI" id="CHEBI:18420"/>
    </cofactor>
    <text evidence="14 15">Manganese or magnesium. Binds 1 divalent metal ion per monomer in the absence of substrate. May bind a second metal ion after substrate binding.</text>
</comment>
<evidence type="ECO:0000256" key="4">
    <source>
        <dbReference type="ARBA" id="ARBA00004496"/>
    </source>
</evidence>
<keyword evidence="11 14" id="KW-0255">Endonuclease</keyword>
<evidence type="ECO:0000256" key="15">
    <source>
        <dbReference type="PROSITE-ProRule" id="PRU01319"/>
    </source>
</evidence>
<accession>A0A6N4TGB9</accession>
<dbReference type="PROSITE" id="PS51975">
    <property type="entry name" value="RNASE_H_2"/>
    <property type="match status" value="1"/>
</dbReference>
<evidence type="ECO:0000256" key="10">
    <source>
        <dbReference type="ARBA" id="ARBA00022723"/>
    </source>
</evidence>
<comment type="subcellular location">
    <subcellularLocation>
        <location evidence="4 14">Cytoplasm</location>
    </subcellularLocation>
</comment>